<feature type="compositionally biased region" description="Polar residues" evidence="1">
    <location>
        <begin position="626"/>
        <end position="646"/>
    </location>
</feature>
<accession>A0ABD1YA94</accession>
<feature type="compositionally biased region" description="Basic and acidic residues" evidence="1">
    <location>
        <begin position="895"/>
        <end position="917"/>
    </location>
</feature>
<feature type="compositionally biased region" description="Low complexity" evidence="1">
    <location>
        <begin position="648"/>
        <end position="666"/>
    </location>
</feature>
<evidence type="ECO:0000313" key="3">
    <source>
        <dbReference type="Proteomes" id="UP001605036"/>
    </source>
</evidence>
<feature type="region of interest" description="Disordered" evidence="1">
    <location>
        <begin position="226"/>
        <end position="246"/>
    </location>
</feature>
<feature type="compositionally biased region" description="Polar residues" evidence="1">
    <location>
        <begin position="669"/>
        <end position="680"/>
    </location>
</feature>
<feature type="region of interest" description="Disordered" evidence="1">
    <location>
        <begin position="125"/>
        <end position="148"/>
    </location>
</feature>
<organism evidence="2 3">
    <name type="scientific">Riccia fluitans</name>
    <dbReference type="NCBI Taxonomy" id="41844"/>
    <lineage>
        <taxon>Eukaryota</taxon>
        <taxon>Viridiplantae</taxon>
        <taxon>Streptophyta</taxon>
        <taxon>Embryophyta</taxon>
        <taxon>Marchantiophyta</taxon>
        <taxon>Marchantiopsida</taxon>
        <taxon>Marchantiidae</taxon>
        <taxon>Marchantiales</taxon>
        <taxon>Ricciaceae</taxon>
        <taxon>Riccia</taxon>
    </lineage>
</organism>
<feature type="compositionally biased region" description="Polar residues" evidence="1">
    <location>
        <begin position="697"/>
        <end position="709"/>
    </location>
</feature>
<feature type="compositionally biased region" description="Polar residues" evidence="1">
    <location>
        <begin position="982"/>
        <end position="1010"/>
    </location>
</feature>
<keyword evidence="3" id="KW-1185">Reference proteome</keyword>
<feature type="region of interest" description="Disordered" evidence="1">
    <location>
        <begin position="505"/>
        <end position="585"/>
    </location>
</feature>
<feature type="compositionally biased region" description="Polar residues" evidence="1">
    <location>
        <begin position="759"/>
        <end position="771"/>
    </location>
</feature>
<evidence type="ECO:0000313" key="2">
    <source>
        <dbReference type="EMBL" id="KAL2622502.1"/>
    </source>
</evidence>
<feature type="region of interest" description="Disordered" evidence="1">
    <location>
        <begin position="160"/>
        <end position="182"/>
    </location>
</feature>
<sequence length="1182" mass="125842">MAARKLHMSGAQDRIRVGAGAVAEGVAQNGHNVCILPAVESMYESRLASPIMQPVPLAARFGGPKHDSLRPASTALQSTWIQRLRPASPEVPCSELGHKVAHVWKDPEPPLWNSKTPLLLTAPSKEPLHQPVSTDSQQEQNEADGGGDVRLIVEEKAGPSKTFPRNIDLNDKGKGRLQVQGPPTQEMTMTAGQLKNDNSRSAEVQAVQPPKFSGYYSRDYIAGEGYPRRQGVDTTPEENDVVSKGTHPNAESKAVVTGFGSLRVILKTPLGNPVNKTVGSTSKLKGLMEGVEAADFPLAANHYIADSDRNRVAPFSGPQVPTTPVHPGSNIQHIGGAQDSIMEIVERRIARPGEVLGGGQYPYLQRTGYGTDNCRPFTLHQSYIPCQDSVFGYPDYSKGNRSPGGFFPVSEDRPMGPSMKGWYPTFSAMGSGVDRGSKGTAATQSFGPILAEDGKIRYAYRQEVNHHNWAAAETRGKDAYVPNGLEAQTRDVAAAVKCYADVGSSQQHGSQLSPPFAPYQSPSNISCGKQSSPLHARSPPSRVEDEARIGNGSGDAHQGHPGETSSFPLPSAPPKPRRDAAEGMSAKPPWSFLFAAYKLSNQPGEPPNSNSSTGTLPLDGYPRANEGQNHGNNASSGPRESGNQDYESGGSARAGMHAAASSAEARSLFDNQSSHFSSSPWPVDDGHNPTDDAGSAFHSQASLTPSMQVPVSHGPSYGQGQGNSRHKYDASVSSMGGARDVSYKQAKNGAHPESLSFGLRNSTGRTQGGQRSTDEEDHAIESSKTSGRIPVPSFSGRKDDTNGASPPLPWGCYIGSDVRSPAFPGGALEDRGKSTALHLRTPNLNSEPDGIHLGKRQQGRTSALRGLHASKRQNCEQQAQIDLAQPSKPRGSDAGLRRDVEMHEAEPMTGDMFREVGGKMARPNGIGDFGHKQSRQRDPNDVGEAGTSKRSRHHPSERLANFQGGGSGGQPTERENGAATGRPSSWLTRWVSSKSTISGTGAGVNPQTAAGSKDGRWNGCGPSVAADGRPSGAGGFTGARGFQGSNIGEWVGRKDENGSDWNNTRDLSSKRAVFGLPPFTTASAAAIALTGTATRKQGPVLAQRIGPIALWPPVQMETTQNPGPQKSRKKGQGVISFLRYIYSTQQSHQDLSKMVALEKTLDWLSGSVSYRAMHLCCDTVPV</sequence>
<feature type="region of interest" description="Disordered" evidence="1">
    <location>
        <begin position="822"/>
        <end position="1064"/>
    </location>
</feature>
<feature type="compositionally biased region" description="Polar residues" evidence="1">
    <location>
        <begin position="520"/>
        <end position="533"/>
    </location>
</feature>
<comment type="caution">
    <text evidence="2">The sequence shown here is derived from an EMBL/GenBank/DDBJ whole genome shotgun (WGS) entry which is preliminary data.</text>
</comment>
<protein>
    <submittedName>
        <fullName evidence="2">Uncharacterized protein</fullName>
    </submittedName>
</protein>
<name>A0ABD1YA94_9MARC</name>
<proteinExistence type="predicted"/>
<dbReference type="Proteomes" id="UP001605036">
    <property type="component" value="Unassembled WGS sequence"/>
</dbReference>
<feature type="compositionally biased region" description="Basic and acidic residues" evidence="1">
    <location>
        <begin position="929"/>
        <end position="940"/>
    </location>
</feature>
<feature type="region of interest" description="Disordered" evidence="1">
    <location>
        <begin position="599"/>
        <end position="808"/>
    </location>
</feature>
<reference evidence="2 3" key="1">
    <citation type="submission" date="2024-09" db="EMBL/GenBank/DDBJ databases">
        <title>Chromosome-scale assembly of Riccia fluitans.</title>
        <authorList>
            <person name="Paukszto L."/>
            <person name="Sawicki J."/>
            <person name="Karawczyk K."/>
            <person name="Piernik-Szablinska J."/>
            <person name="Szczecinska M."/>
            <person name="Mazdziarz M."/>
        </authorList>
    </citation>
    <scope>NUCLEOTIDE SEQUENCE [LARGE SCALE GENOMIC DNA]</scope>
    <source>
        <strain evidence="2">Rf_01</strain>
        <tissue evidence="2">Aerial parts of the thallus</tissue>
    </source>
</reference>
<dbReference type="EMBL" id="JBHFFA010000006">
    <property type="protein sequence ID" value="KAL2622502.1"/>
    <property type="molecule type" value="Genomic_DNA"/>
</dbReference>
<gene>
    <name evidence="2" type="ORF">R1flu_002707</name>
</gene>
<evidence type="ECO:0000256" key="1">
    <source>
        <dbReference type="SAM" id="MobiDB-lite"/>
    </source>
</evidence>
<feature type="compositionally biased region" description="Polar residues" evidence="1">
    <location>
        <begin position="131"/>
        <end position="140"/>
    </location>
</feature>
<dbReference type="AlphaFoldDB" id="A0ABD1YA94"/>
<feature type="compositionally biased region" description="Polar residues" evidence="1">
    <location>
        <begin position="599"/>
        <end position="615"/>
    </location>
</feature>